<feature type="region of interest" description="Disordered" evidence="5">
    <location>
        <begin position="120"/>
        <end position="148"/>
    </location>
</feature>
<evidence type="ECO:0000256" key="2">
    <source>
        <dbReference type="ARBA" id="ARBA00022679"/>
    </source>
</evidence>
<accession>A0A6G8AY38</accession>
<dbReference type="PRINTS" id="PR00508">
    <property type="entry name" value="S21N4MTFRASE"/>
</dbReference>
<dbReference type="RefSeq" id="WP_166008938.1">
    <property type="nucleotide sequence ID" value="NZ_CP049888.1"/>
</dbReference>
<name>A0A6G8AY38_9LACO</name>
<dbReference type="GO" id="GO:0008170">
    <property type="term" value="F:N-methyltransferase activity"/>
    <property type="evidence" value="ECO:0007669"/>
    <property type="project" value="InterPro"/>
</dbReference>
<keyword evidence="1 7" id="KW-0489">Methyltransferase</keyword>
<keyword evidence="3" id="KW-0680">Restriction system</keyword>
<dbReference type="REBASE" id="402375">
    <property type="entry name" value="M.WspHDW19ORF195P"/>
</dbReference>
<dbReference type="Pfam" id="PF01555">
    <property type="entry name" value="N6_N4_Mtase"/>
    <property type="match status" value="1"/>
</dbReference>
<reference evidence="7 8" key="1">
    <citation type="submission" date="2020-03" db="EMBL/GenBank/DDBJ databases">
        <title>Weissella sp. nov., isolated from Cybister lewisianus.</title>
        <authorList>
            <person name="Hyun D.-W."/>
            <person name="Bae J.-W."/>
        </authorList>
    </citation>
    <scope>NUCLEOTIDE SEQUENCE [LARGE SCALE GENOMIC DNA]</scope>
    <source>
        <strain evidence="7 8">HDW19</strain>
    </source>
</reference>
<evidence type="ECO:0000256" key="1">
    <source>
        <dbReference type="ARBA" id="ARBA00022603"/>
    </source>
</evidence>
<sequence>MKLIHGDTLDEMAKLPNNSIDMILADLPYGTTANKWDVIVPFDELWNQYERIIKENGAIILFGSQPFTTKLIASNMKLFRYEWIYRKVVGSNFALAHKIPLKEHENILVFYKKQPTYNPIKEPRAKSGKSRINAGFKTNSDKGNEGLSKMKRNNTQAEYDPNLKFPSSVQIFNNRAKGARGLHPAQKPLELLEYLIKTYTNENEIILDNTMGSGSTGVAAIRTNRDFIGIEIEQEYFDIATDRINSERVEL</sequence>
<dbReference type="InterPro" id="IPR002941">
    <property type="entry name" value="DNA_methylase_N4/N6"/>
</dbReference>
<dbReference type="AlphaFoldDB" id="A0A6G8AY38"/>
<evidence type="ECO:0000259" key="6">
    <source>
        <dbReference type="Pfam" id="PF01555"/>
    </source>
</evidence>
<feature type="domain" description="DNA methylase N-4/N-6" evidence="6">
    <location>
        <begin position="20"/>
        <end position="241"/>
    </location>
</feature>
<keyword evidence="8" id="KW-1185">Reference proteome</keyword>
<dbReference type="GO" id="GO:0009307">
    <property type="term" value="P:DNA restriction-modification system"/>
    <property type="evidence" value="ECO:0007669"/>
    <property type="project" value="UniProtKB-KW"/>
</dbReference>
<keyword evidence="2 7" id="KW-0808">Transferase</keyword>
<gene>
    <name evidence="7" type="ORF">G7084_00195</name>
</gene>
<dbReference type="GO" id="GO:0003677">
    <property type="term" value="F:DNA binding"/>
    <property type="evidence" value="ECO:0007669"/>
    <property type="project" value="InterPro"/>
</dbReference>
<dbReference type="Gene3D" id="3.40.50.150">
    <property type="entry name" value="Vaccinia Virus protein VP39"/>
    <property type="match status" value="1"/>
</dbReference>
<proteinExistence type="inferred from homology"/>
<dbReference type="Proteomes" id="UP000500741">
    <property type="component" value="Chromosome"/>
</dbReference>
<organism evidence="7 8">
    <name type="scientific">Weissella coleopterorum</name>
    <dbReference type="NCBI Taxonomy" id="2714949"/>
    <lineage>
        <taxon>Bacteria</taxon>
        <taxon>Bacillati</taxon>
        <taxon>Bacillota</taxon>
        <taxon>Bacilli</taxon>
        <taxon>Lactobacillales</taxon>
        <taxon>Lactobacillaceae</taxon>
        <taxon>Weissella</taxon>
    </lineage>
</organism>
<dbReference type="EC" id="2.1.1.-" evidence="4"/>
<dbReference type="KEGG" id="wco:G7084_00195"/>
<dbReference type="GO" id="GO:0032259">
    <property type="term" value="P:methylation"/>
    <property type="evidence" value="ECO:0007669"/>
    <property type="project" value="UniProtKB-KW"/>
</dbReference>
<dbReference type="EMBL" id="CP049888">
    <property type="protein sequence ID" value="QIL49879.1"/>
    <property type="molecule type" value="Genomic_DNA"/>
</dbReference>
<dbReference type="InterPro" id="IPR029063">
    <property type="entry name" value="SAM-dependent_MTases_sf"/>
</dbReference>
<evidence type="ECO:0000256" key="3">
    <source>
        <dbReference type="ARBA" id="ARBA00022747"/>
    </source>
</evidence>
<dbReference type="InterPro" id="IPR001091">
    <property type="entry name" value="RM_Methyltransferase"/>
</dbReference>
<evidence type="ECO:0000256" key="5">
    <source>
        <dbReference type="SAM" id="MobiDB-lite"/>
    </source>
</evidence>
<protein>
    <recommendedName>
        <fullName evidence="4">Methyltransferase</fullName>
        <ecNumber evidence="4">2.1.1.-</ecNumber>
    </recommendedName>
</protein>
<evidence type="ECO:0000313" key="8">
    <source>
        <dbReference type="Proteomes" id="UP000500741"/>
    </source>
</evidence>
<comment type="similarity">
    <text evidence="4">Belongs to the N(4)/N(6)-methyltransferase family.</text>
</comment>
<dbReference type="SUPFAM" id="SSF53335">
    <property type="entry name" value="S-adenosyl-L-methionine-dependent methyltransferases"/>
    <property type="match status" value="1"/>
</dbReference>
<evidence type="ECO:0000313" key="7">
    <source>
        <dbReference type="EMBL" id="QIL49879.1"/>
    </source>
</evidence>
<evidence type="ECO:0000256" key="4">
    <source>
        <dbReference type="RuleBase" id="RU362026"/>
    </source>
</evidence>